<dbReference type="PANTHER" id="PTHR34822:SF1">
    <property type="entry name" value="GRPB FAMILY PROTEIN"/>
    <property type="match status" value="1"/>
</dbReference>
<dbReference type="InterPro" id="IPR043519">
    <property type="entry name" value="NT_sf"/>
</dbReference>
<proteinExistence type="predicted"/>
<comment type="caution">
    <text evidence="1">The sequence shown here is derived from an EMBL/GenBank/DDBJ whole genome shotgun (WGS) entry which is preliminary data.</text>
</comment>
<dbReference type="Gene3D" id="3.30.460.10">
    <property type="entry name" value="Beta Polymerase, domain 2"/>
    <property type="match status" value="1"/>
</dbReference>
<reference evidence="1 2" key="1">
    <citation type="submission" date="2015-08" db="EMBL/GenBank/DDBJ databases">
        <title>Draft genome sequence of cellulolytic and xylanolytic Paenibacillus sp. A59, isolated from a decaying forest soil from Patagonia, Argentina.</title>
        <authorList>
            <person name="Ghio S."/>
            <person name="Caceres A.M."/>
            <person name="Talia P."/>
            <person name="Grasso D."/>
            <person name="Campos E."/>
        </authorList>
    </citation>
    <scope>NUCLEOTIDE SEQUENCE [LARGE SCALE GENOMIC DNA]</scope>
    <source>
        <strain evidence="1 2">A59</strain>
    </source>
</reference>
<dbReference type="PANTHER" id="PTHR34822">
    <property type="entry name" value="GRPB DOMAIN PROTEIN (AFU_ORTHOLOGUE AFUA_1G01530)"/>
    <property type="match status" value="1"/>
</dbReference>
<protein>
    <recommendedName>
        <fullName evidence="3">GrpB family protein</fullName>
    </recommendedName>
</protein>
<sequence>MEDQWRIATYDAAWRQMFLETGMTLREALGETAVRIDHVGSTSIVGMDAKPIIDIQISVTNYDGLLNYKHEIEAVGFVFREENPDKTKRYFREIPGSRRTHVHVRQAGSFSEQMNLLFRDYLREHPEERLNYAEEKHRLMALYKDQRPKYVEGKGPMVWSILEKAHIWSQEIGWQPAKSDA</sequence>
<dbReference type="InterPro" id="IPR007344">
    <property type="entry name" value="GrpB/CoaE"/>
</dbReference>
<organism evidence="1 2">
    <name type="scientific">Paenibacillus xylanivorans</name>
    <dbReference type="NCBI Taxonomy" id="1705561"/>
    <lineage>
        <taxon>Bacteria</taxon>
        <taxon>Bacillati</taxon>
        <taxon>Bacillota</taxon>
        <taxon>Bacilli</taxon>
        <taxon>Bacillales</taxon>
        <taxon>Paenibacillaceae</taxon>
        <taxon>Paenibacillus</taxon>
    </lineage>
</organism>
<dbReference type="PATRIC" id="fig|1705561.3.peg.2978"/>
<dbReference type="OrthoDB" id="9799092at2"/>
<dbReference type="Proteomes" id="UP000037688">
    <property type="component" value="Unassembled WGS sequence"/>
</dbReference>
<dbReference type="EMBL" id="LITU01000059">
    <property type="protein sequence ID" value="KOY15953.1"/>
    <property type="molecule type" value="Genomic_DNA"/>
</dbReference>
<dbReference type="RefSeq" id="WP_053781571.1">
    <property type="nucleotide sequence ID" value="NZ_LITU01000059.1"/>
</dbReference>
<evidence type="ECO:0008006" key="3">
    <source>
        <dbReference type="Google" id="ProtNLM"/>
    </source>
</evidence>
<accession>A0A0M9BNS4</accession>
<evidence type="ECO:0000313" key="2">
    <source>
        <dbReference type="Proteomes" id="UP000037688"/>
    </source>
</evidence>
<gene>
    <name evidence="1" type="ORF">AMS66_15170</name>
</gene>
<dbReference type="Pfam" id="PF04229">
    <property type="entry name" value="GrpB"/>
    <property type="match status" value="1"/>
</dbReference>
<dbReference type="AlphaFoldDB" id="A0A0M9BNS4"/>
<keyword evidence="2" id="KW-1185">Reference proteome</keyword>
<evidence type="ECO:0000313" key="1">
    <source>
        <dbReference type="EMBL" id="KOY15953.1"/>
    </source>
</evidence>
<dbReference type="SUPFAM" id="SSF81301">
    <property type="entry name" value="Nucleotidyltransferase"/>
    <property type="match status" value="1"/>
</dbReference>
<name>A0A0M9BNS4_9BACL</name>